<dbReference type="SUPFAM" id="SSF52540">
    <property type="entry name" value="P-loop containing nucleoside triphosphate hydrolases"/>
    <property type="match status" value="1"/>
</dbReference>
<dbReference type="PROSITE" id="PS50893">
    <property type="entry name" value="ABC_TRANSPORTER_2"/>
    <property type="match status" value="1"/>
</dbReference>
<dbReference type="Pfam" id="PF00005">
    <property type="entry name" value="ABC_tran"/>
    <property type="match status" value="1"/>
</dbReference>
<evidence type="ECO:0000313" key="5">
    <source>
        <dbReference type="Proteomes" id="UP000271889"/>
    </source>
</evidence>
<dbReference type="PANTHER" id="PTHR19229:SF271">
    <property type="entry name" value="ABC TRANSPORTER CED-7"/>
    <property type="match status" value="1"/>
</dbReference>
<dbReference type="GO" id="GO:0005524">
    <property type="term" value="F:ATP binding"/>
    <property type="evidence" value="ECO:0007669"/>
    <property type="project" value="UniProtKB-KW"/>
</dbReference>
<dbReference type="SMART" id="SM00382">
    <property type="entry name" value="AAA"/>
    <property type="match status" value="1"/>
</dbReference>
<keyword evidence="1" id="KW-0547">Nucleotide-binding</keyword>
<accession>A0A3P7MAK0</accession>
<evidence type="ECO:0000256" key="2">
    <source>
        <dbReference type="ARBA" id="ARBA00022840"/>
    </source>
</evidence>
<name>A0A3P7MAK0_CYLGO</name>
<dbReference type="EMBL" id="UYRV01111150">
    <property type="protein sequence ID" value="VDN26535.1"/>
    <property type="molecule type" value="Genomic_DNA"/>
</dbReference>
<organism evidence="4 5">
    <name type="scientific">Cylicostephanus goldi</name>
    <name type="common">Nematode worm</name>
    <dbReference type="NCBI Taxonomy" id="71465"/>
    <lineage>
        <taxon>Eukaryota</taxon>
        <taxon>Metazoa</taxon>
        <taxon>Ecdysozoa</taxon>
        <taxon>Nematoda</taxon>
        <taxon>Chromadorea</taxon>
        <taxon>Rhabditida</taxon>
        <taxon>Rhabditina</taxon>
        <taxon>Rhabditomorpha</taxon>
        <taxon>Strongyloidea</taxon>
        <taxon>Strongylidae</taxon>
        <taxon>Cylicostephanus</taxon>
    </lineage>
</organism>
<protein>
    <recommendedName>
        <fullName evidence="3">ABC transporter domain-containing protein</fullName>
    </recommendedName>
</protein>
<evidence type="ECO:0000259" key="3">
    <source>
        <dbReference type="PROSITE" id="PS50893"/>
    </source>
</evidence>
<evidence type="ECO:0000313" key="4">
    <source>
        <dbReference type="EMBL" id="VDN26535.1"/>
    </source>
</evidence>
<dbReference type="Gene3D" id="3.40.50.300">
    <property type="entry name" value="P-loop containing nucleotide triphosphate hydrolases"/>
    <property type="match status" value="1"/>
</dbReference>
<dbReference type="InterPro" id="IPR026082">
    <property type="entry name" value="ABCA"/>
</dbReference>
<dbReference type="GO" id="GO:0005319">
    <property type="term" value="F:lipid transporter activity"/>
    <property type="evidence" value="ECO:0007669"/>
    <property type="project" value="TreeGrafter"/>
</dbReference>
<dbReference type="InterPro" id="IPR003439">
    <property type="entry name" value="ABC_transporter-like_ATP-bd"/>
</dbReference>
<dbReference type="AlphaFoldDB" id="A0A3P7MAK0"/>
<dbReference type="Proteomes" id="UP000271889">
    <property type="component" value="Unassembled WGS sequence"/>
</dbReference>
<evidence type="ECO:0000256" key="1">
    <source>
        <dbReference type="ARBA" id="ARBA00022741"/>
    </source>
</evidence>
<dbReference type="GO" id="GO:0016020">
    <property type="term" value="C:membrane"/>
    <property type="evidence" value="ECO:0007669"/>
    <property type="project" value="InterPro"/>
</dbReference>
<dbReference type="InterPro" id="IPR027417">
    <property type="entry name" value="P-loop_NTPase"/>
</dbReference>
<feature type="domain" description="ABC transporter" evidence="3">
    <location>
        <begin position="3"/>
        <end position="225"/>
    </location>
</feature>
<keyword evidence="5" id="KW-1185">Reference proteome</keyword>
<reference evidence="4 5" key="1">
    <citation type="submission" date="2018-11" db="EMBL/GenBank/DDBJ databases">
        <authorList>
            <consortium name="Pathogen Informatics"/>
        </authorList>
    </citation>
    <scope>NUCLEOTIDE SEQUENCE [LARGE SCALE GENOMIC DNA]</scope>
</reference>
<keyword evidence="2" id="KW-0067">ATP-binding</keyword>
<dbReference type="GO" id="GO:0140359">
    <property type="term" value="F:ABC-type transporter activity"/>
    <property type="evidence" value="ECO:0007669"/>
    <property type="project" value="InterPro"/>
</dbReference>
<dbReference type="InterPro" id="IPR003593">
    <property type="entry name" value="AAA+_ATPase"/>
</dbReference>
<dbReference type="GO" id="GO:0016887">
    <property type="term" value="F:ATP hydrolysis activity"/>
    <property type="evidence" value="ECO:0007669"/>
    <property type="project" value="InterPro"/>
</dbReference>
<dbReference type="FunFam" id="3.40.50.300:FF:001598">
    <property type="entry name" value="ABC transporter ced-7"/>
    <property type="match status" value="1"/>
</dbReference>
<proteinExistence type="predicted"/>
<dbReference type="PANTHER" id="PTHR19229">
    <property type="entry name" value="ATP-BINDING CASSETTE TRANSPORTER SUBFAMILY A ABCA"/>
    <property type="match status" value="1"/>
</dbReference>
<dbReference type="OrthoDB" id="10255969at2759"/>
<sequence>MALEVKDLCKMYGRLRAVDGLTMGVRSRECFGLLGVNGAGKTTTFDILTGQSFATAGSARIDKRDVTEQIPIGYCPQFDALIELTAIQILARMHGFPEPKELAELVLHSVGMVDHADKLIRYYRLAFYYLYIIFGGQRRKISVGLALLAPTRIIILDEPTAGIDPKARREIWEVLSMMRDSSESALLLTSHSMDECEALCSRIAILQKGRMIAIGTSQQLKSRFVIE</sequence>
<dbReference type="CDD" id="cd03263">
    <property type="entry name" value="ABC_subfamily_A"/>
    <property type="match status" value="1"/>
</dbReference>
<gene>
    <name evidence="4" type="ORF">CGOC_LOCUS10416</name>
</gene>